<gene>
    <name evidence="2" type="ORF">KK062_06695</name>
</gene>
<proteinExistence type="predicted"/>
<evidence type="ECO:0000313" key="3">
    <source>
        <dbReference type="Proteomes" id="UP001319080"/>
    </source>
</evidence>
<dbReference type="Proteomes" id="UP001319080">
    <property type="component" value="Unassembled WGS sequence"/>
</dbReference>
<evidence type="ECO:0000313" key="2">
    <source>
        <dbReference type="EMBL" id="MBT1707900.1"/>
    </source>
</evidence>
<organism evidence="2 3">
    <name type="scientific">Dawidia cretensis</name>
    <dbReference type="NCBI Taxonomy" id="2782350"/>
    <lineage>
        <taxon>Bacteria</taxon>
        <taxon>Pseudomonadati</taxon>
        <taxon>Bacteroidota</taxon>
        <taxon>Cytophagia</taxon>
        <taxon>Cytophagales</taxon>
        <taxon>Chryseotaleaceae</taxon>
        <taxon>Dawidia</taxon>
    </lineage>
</organism>
<evidence type="ECO:0000256" key="1">
    <source>
        <dbReference type="ARBA" id="ARBA00023002"/>
    </source>
</evidence>
<name>A0AAP2DUP7_9BACT</name>
<dbReference type="SUPFAM" id="SSF51730">
    <property type="entry name" value="FAD-linked oxidoreductase"/>
    <property type="match status" value="1"/>
</dbReference>
<dbReference type="GO" id="GO:0016491">
    <property type="term" value="F:oxidoreductase activity"/>
    <property type="evidence" value="ECO:0007669"/>
    <property type="project" value="UniProtKB-KW"/>
</dbReference>
<keyword evidence="1" id="KW-0560">Oxidoreductase</keyword>
<keyword evidence="3" id="KW-1185">Reference proteome</keyword>
<protein>
    <submittedName>
        <fullName evidence="2">Uncharacterized protein</fullName>
    </submittedName>
</protein>
<dbReference type="EMBL" id="JAHESE010000004">
    <property type="protein sequence ID" value="MBT1707900.1"/>
    <property type="molecule type" value="Genomic_DNA"/>
</dbReference>
<accession>A0AAP2DUP7</accession>
<reference evidence="2 3" key="1">
    <citation type="submission" date="2021-05" db="EMBL/GenBank/DDBJ databases">
        <title>A Polyphasic approach of four new species of the genus Ohtaekwangia: Ohtaekwangia histidinii sp. nov., Ohtaekwangia cretensis sp. nov., Ohtaekwangia indiensis sp. nov., Ohtaekwangia reichenbachii sp. nov. from diverse environment.</title>
        <authorList>
            <person name="Octaviana S."/>
        </authorList>
    </citation>
    <scope>NUCLEOTIDE SEQUENCE [LARGE SCALE GENOMIC DNA]</scope>
    <source>
        <strain evidence="2 3">PWU5</strain>
    </source>
</reference>
<comment type="caution">
    <text evidence="2">The sequence shown here is derived from an EMBL/GenBank/DDBJ whole genome shotgun (WGS) entry which is preliminary data.</text>
</comment>
<dbReference type="InterPro" id="IPR029041">
    <property type="entry name" value="FAD-linked_oxidoreductase-like"/>
</dbReference>
<dbReference type="RefSeq" id="WP_254083492.1">
    <property type="nucleotide sequence ID" value="NZ_JAHESE010000004.1"/>
</dbReference>
<dbReference type="Gene3D" id="3.20.20.220">
    <property type="match status" value="1"/>
</dbReference>
<sequence length="319" mass="35747">MFLDKIKSRESGILLYGITPPKVGTAPERIAQIAQKTMARLMPLDIDALIVYDVQDESARTSVERPFPFFQAQDPFEFASQYLQDLKVPKIIYRPAGKFSKDELSDWLEGLHKHAFYPVFVGVPAPDYPVKTSLPEAYRIWSKHQATSVIGAVTIPERHAVLKDEDKRILDKAGCGVSYFISQCVFNLAYAKQVIEDLEHTCKTERATFPTIIFTLTVCGSEKTLDFMEWLGIHVPDDLKQDFRAAESMLEKSVQVCLDIASELTALCAARAIPFGFNIESVAIRTDEIEASIYMVNKIAEMLETNAVRKVTVAQSSVA</sequence>
<dbReference type="AlphaFoldDB" id="A0AAP2DUP7"/>